<dbReference type="EMBL" id="QXFT01001302">
    <property type="protein sequence ID" value="KAE9322553.1"/>
    <property type="molecule type" value="Genomic_DNA"/>
</dbReference>
<protein>
    <recommendedName>
        <fullName evidence="4">Integrase catalytic domain-containing protein</fullName>
    </recommendedName>
</protein>
<feature type="region of interest" description="Disordered" evidence="1">
    <location>
        <begin position="82"/>
        <end position="101"/>
    </location>
</feature>
<evidence type="ECO:0000256" key="1">
    <source>
        <dbReference type="SAM" id="MobiDB-lite"/>
    </source>
</evidence>
<reference evidence="2 3" key="1">
    <citation type="submission" date="2018-08" db="EMBL/GenBank/DDBJ databases">
        <title>Genomic investigation of the strawberry pathogen Phytophthora fragariae indicates pathogenicity is determined by transcriptional variation in three key races.</title>
        <authorList>
            <person name="Adams T.M."/>
            <person name="Armitage A.D."/>
            <person name="Sobczyk M.K."/>
            <person name="Bates H.J."/>
            <person name="Dunwell J.M."/>
            <person name="Nellist C.F."/>
            <person name="Harrison R.J."/>
        </authorList>
    </citation>
    <scope>NUCLEOTIDE SEQUENCE [LARGE SCALE GENOMIC DNA]</scope>
    <source>
        <strain evidence="2 3">SCRP333</strain>
    </source>
</reference>
<keyword evidence="3" id="KW-1185">Reference proteome</keyword>
<comment type="caution">
    <text evidence="2">The sequence shown here is derived from an EMBL/GenBank/DDBJ whole genome shotgun (WGS) entry which is preliminary data.</text>
</comment>
<organism evidence="2 3">
    <name type="scientific">Phytophthora rubi</name>
    <dbReference type="NCBI Taxonomy" id="129364"/>
    <lineage>
        <taxon>Eukaryota</taxon>
        <taxon>Sar</taxon>
        <taxon>Stramenopiles</taxon>
        <taxon>Oomycota</taxon>
        <taxon>Peronosporomycetes</taxon>
        <taxon>Peronosporales</taxon>
        <taxon>Peronosporaceae</taxon>
        <taxon>Phytophthora</taxon>
    </lineage>
</organism>
<proteinExistence type="predicted"/>
<gene>
    <name evidence="2" type="ORF">PR003_g17198</name>
</gene>
<evidence type="ECO:0000313" key="2">
    <source>
        <dbReference type="EMBL" id="KAE9322553.1"/>
    </source>
</evidence>
<evidence type="ECO:0000313" key="3">
    <source>
        <dbReference type="Proteomes" id="UP000434957"/>
    </source>
</evidence>
<name>A0A6A4ESM8_9STRA</name>
<sequence length="117" mass="12635">MGFIFGLPPDVEGCSGVLVLVDRLTKMVQLIPVNDTVTAVDSAVHFIDCIFRHHGLSESIRPRPAVHVRVLVQPLPAYGYEAADADGSSSRDGRPDGASPSELCDILREFDHLHASS</sequence>
<accession>A0A6A4ESM8</accession>
<evidence type="ECO:0008006" key="4">
    <source>
        <dbReference type="Google" id="ProtNLM"/>
    </source>
</evidence>
<dbReference type="Proteomes" id="UP000434957">
    <property type="component" value="Unassembled WGS sequence"/>
</dbReference>
<dbReference type="AlphaFoldDB" id="A0A6A4ESM8"/>